<dbReference type="InParanoid" id="F8PW79"/>
<keyword evidence="3" id="KW-1185">Reference proteome</keyword>
<feature type="region of interest" description="Disordered" evidence="1">
    <location>
        <begin position="52"/>
        <end position="73"/>
    </location>
</feature>
<dbReference type="HOGENOM" id="CLU_1415970_0_0_1"/>
<dbReference type="AlphaFoldDB" id="F8PW79"/>
<evidence type="ECO:0000313" key="2">
    <source>
        <dbReference type="EMBL" id="EGO00255.1"/>
    </source>
</evidence>
<organism evidence="3">
    <name type="scientific">Serpula lacrymans var. lacrymans (strain S7.3)</name>
    <name type="common">Dry rot fungus</name>
    <dbReference type="NCBI Taxonomy" id="936435"/>
    <lineage>
        <taxon>Eukaryota</taxon>
        <taxon>Fungi</taxon>
        <taxon>Dikarya</taxon>
        <taxon>Basidiomycota</taxon>
        <taxon>Agaricomycotina</taxon>
        <taxon>Agaricomycetes</taxon>
        <taxon>Agaricomycetidae</taxon>
        <taxon>Boletales</taxon>
        <taxon>Coniophorineae</taxon>
        <taxon>Serpulaceae</taxon>
        <taxon>Serpula</taxon>
    </lineage>
</organism>
<dbReference type="EMBL" id="GL945479">
    <property type="protein sequence ID" value="EGO00255.1"/>
    <property type="molecule type" value="Genomic_DNA"/>
</dbReference>
<sequence length="205" mass="23021">MESNFEELQYCDFHWKVNHLASLDPLYSVTIENPLSNLIKYSQTEEHCSSSAGASASASSASKPTTNIAKKPGPGVFQPSKAFTTYNYCGIEWLKENPKGTHEEFKHGAWPMQFYIRRFLIPNSADLLVPQGFDQLKTFVTFPAQDLPQFSPLCLNFRTFGGQDRSVRSVFIATEGCTTIVEPVEAQEYKGSRLQRLSNDSMETS</sequence>
<gene>
    <name evidence="2" type="ORF">SERLA73DRAFT_152309</name>
</gene>
<accession>F8PW79</accession>
<feature type="compositionally biased region" description="Low complexity" evidence="1">
    <location>
        <begin position="52"/>
        <end position="62"/>
    </location>
</feature>
<evidence type="ECO:0000256" key="1">
    <source>
        <dbReference type="SAM" id="MobiDB-lite"/>
    </source>
</evidence>
<dbReference type="Proteomes" id="UP000008063">
    <property type="component" value="Unassembled WGS sequence"/>
</dbReference>
<reference evidence="3" key="1">
    <citation type="journal article" date="2011" name="Science">
        <title>The plant cell wall-decomposing machinery underlies the functional diversity of forest fungi.</title>
        <authorList>
            <person name="Eastwood D.C."/>
            <person name="Floudas D."/>
            <person name="Binder M."/>
            <person name="Majcherczyk A."/>
            <person name="Schneider P."/>
            <person name="Aerts A."/>
            <person name="Asiegbu F.O."/>
            <person name="Baker S.E."/>
            <person name="Barry K."/>
            <person name="Bendiksby M."/>
            <person name="Blumentritt M."/>
            <person name="Coutinho P.M."/>
            <person name="Cullen D."/>
            <person name="de Vries R.P."/>
            <person name="Gathman A."/>
            <person name="Goodell B."/>
            <person name="Henrissat B."/>
            <person name="Ihrmark K."/>
            <person name="Kauserud H."/>
            <person name="Kohler A."/>
            <person name="LaButti K."/>
            <person name="Lapidus A."/>
            <person name="Lavin J.L."/>
            <person name="Lee Y.-H."/>
            <person name="Lindquist E."/>
            <person name="Lilly W."/>
            <person name="Lucas S."/>
            <person name="Morin E."/>
            <person name="Murat C."/>
            <person name="Oguiza J.A."/>
            <person name="Park J."/>
            <person name="Pisabarro A.G."/>
            <person name="Riley R."/>
            <person name="Rosling A."/>
            <person name="Salamov A."/>
            <person name="Schmidt O."/>
            <person name="Schmutz J."/>
            <person name="Skrede I."/>
            <person name="Stenlid J."/>
            <person name="Wiebenga A."/>
            <person name="Xie X."/>
            <person name="Kuees U."/>
            <person name="Hibbett D.S."/>
            <person name="Hoffmeister D."/>
            <person name="Hoegberg N."/>
            <person name="Martin F."/>
            <person name="Grigoriev I.V."/>
            <person name="Watkinson S.C."/>
        </authorList>
    </citation>
    <scope>NUCLEOTIDE SEQUENCE [LARGE SCALE GENOMIC DNA]</scope>
    <source>
        <strain evidence="3">strain S7.3</strain>
    </source>
</reference>
<protein>
    <submittedName>
        <fullName evidence="2">Uncharacterized protein</fullName>
    </submittedName>
</protein>
<name>F8PW79_SERL3</name>
<proteinExistence type="predicted"/>
<evidence type="ECO:0000313" key="3">
    <source>
        <dbReference type="Proteomes" id="UP000008063"/>
    </source>
</evidence>